<dbReference type="SUPFAM" id="SSF53850">
    <property type="entry name" value="Periplasmic binding protein-like II"/>
    <property type="match status" value="1"/>
</dbReference>
<dbReference type="PANTHER" id="PTHR30346">
    <property type="entry name" value="TRANSCRIPTIONAL DUAL REGULATOR HCAR-RELATED"/>
    <property type="match status" value="1"/>
</dbReference>
<dbReference type="Gene3D" id="1.10.10.10">
    <property type="entry name" value="Winged helix-like DNA-binding domain superfamily/Winged helix DNA-binding domain"/>
    <property type="match status" value="1"/>
</dbReference>
<proteinExistence type="inferred from homology"/>
<feature type="domain" description="HTH lysR-type" evidence="8">
    <location>
        <begin position="1"/>
        <end position="58"/>
    </location>
</feature>
<dbReference type="AlphaFoldDB" id="A0A544W5K5"/>
<evidence type="ECO:0000256" key="3">
    <source>
        <dbReference type="ARBA" id="ARBA00023125"/>
    </source>
</evidence>
<evidence type="ECO:0000256" key="7">
    <source>
        <dbReference type="ARBA" id="ARBA00056658"/>
    </source>
</evidence>
<keyword evidence="5" id="KW-0804">Transcription</keyword>
<evidence type="ECO:0000313" key="9">
    <source>
        <dbReference type="EMBL" id="TQR87524.1"/>
    </source>
</evidence>
<dbReference type="SUPFAM" id="SSF46785">
    <property type="entry name" value="Winged helix' DNA-binding domain"/>
    <property type="match status" value="1"/>
</dbReference>
<dbReference type="Proteomes" id="UP000315759">
    <property type="component" value="Unassembled WGS sequence"/>
</dbReference>
<sequence>MDIRSLRYALTLADELHFGRAARAHYIGAQPFGRRIQELERELGVALFERTSRTVALTEAGRRFLPRATRVLADLEALMRVSDVDDSDAMLRVGVLGFGLADRWSATRQLLDRHQPQLRLSYVELDWENQYDAVRSGDVDVAILHDVGGAEDLRVEHVMDVERCAVVPAESELAHATHLTPEVISDRPCIRPIGQPGLAAWAAGRYPRHGAEVRSPLNIPSAVAMSGALGVYAEPARRYLPNPDIRYITLDGPPAIIALASRPQDHRESTTAFRRAVHATAGLTQLAATEPPDSSP</sequence>
<dbReference type="InterPro" id="IPR036390">
    <property type="entry name" value="WH_DNA-bd_sf"/>
</dbReference>
<dbReference type="InterPro" id="IPR036388">
    <property type="entry name" value="WH-like_DNA-bd_sf"/>
</dbReference>
<dbReference type="GO" id="GO:0003677">
    <property type="term" value="F:DNA binding"/>
    <property type="evidence" value="ECO:0007669"/>
    <property type="project" value="UniProtKB-KW"/>
</dbReference>
<dbReference type="FunFam" id="1.10.10.10:FF:000001">
    <property type="entry name" value="LysR family transcriptional regulator"/>
    <property type="match status" value="1"/>
</dbReference>
<protein>
    <recommendedName>
        <fullName evidence="6">Probable hydrogen peroxide-inducible genes activator</fullName>
    </recommendedName>
</protein>
<dbReference type="GO" id="GO:0003700">
    <property type="term" value="F:DNA-binding transcription factor activity"/>
    <property type="evidence" value="ECO:0007669"/>
    <property type="project" value="InterPro"/>
</dbReference>
<dbReference type="InterPro" id="IPR000847">
    <property type="entry name" value="LysR_HTH_N"/>
</dbReference>
<keyword evidence="10" id="KW-1185">Reference proteome</keyword>
<dbReference type="GO" id="GO:0032993">
    <property type="term" value="C:protein-DNA complex"/>
    <property type="evidence" value="ECO:0007669"/>
    <property type="project" value="TreeGrafter"/>
</dbReference>
<dbReference type="InterPro" id="IPR005119">
    <property type="entry name" value="LysR_subst-bd"/>
</dbReference>
<evidence type="ECO:0000256" key="2">
    <source>
        <dbReference type="ARBA" id="ARBA00023015"/>
    </source>
</evidence>
<reference evidence="9 10" key="1">
    <citation type="submission" date="2018-10" db="EMBL/GenBank/DDBJ databases">
        <title>Draft genome of Mycobacterium hodleri strain B.</title>
        <authorList>
            <person name="Amande T.J."/>
            <person name="Mcgenity T.J."/>
        </authorList>
    </citation>
    <scope>NUCLEOTIDE SEQUENCE [LARGE SCALE GENOMIC DNA]</scope>
    <source>
        <strain evidence="9 10">B</strain>
    </source>
</reference>
<evidence type="ECO:0000259" key="8">
    <source>
        <dbReference type="PROSITE" id="PS50931"/>
    </source>
</evidence>
<keyword evidence="3" id="KW-0238">DNA-binding</keyword>
<evidence type="ECO:0000256" key="5">
    <source>
        <dbReference type="ARBA" id="ARBA00023163"/>
    </source>
</evidence>
<comment type="similarity">
    <text evidence="1">Belongs to the LysR transcriptional regulatory family.</text>
</comment>
<dbReference type="Pfam" id="PF03466">
    <property type="entry name" value="LysR_substrate"/>
    <property type="match status" value="1"/>
</dbReference>
<evidence type="ECO:0000313" key="10">
    <source>
        <dbReference type="Proteomes" id="UP000315759"/>
    </source>
</evidence>
<evidence type="ECO:0000256" key="1">
    <source>
        <dbReference type="ARBA" id="ARBA00009437"/>
    </source>
</evidence>
<name>A0A544W5K5_9MYCO</name>
<comment type="function">
    <text evidence="7">Required for the induction the katG gene for catalase. Involved in the response to hydrogen peroxide.</text>
</comment>
<comment type="caution">
    <text evidence="9">The sequence shown here is derived from an EMBL/GenBank/DDBJ whole genome shotgun (WGS) entry which is preliminary data.</text>
</comment>
<evidence type="ECO:0000256" key="4">
    <source>
        <dbReference type="ARBA" id="ARBA00023159"/>
    </source>
</evidence>
<dbReference type="PROSITE" id="PS50931">
    <property type="entry name" value="HTH_LYSR"/>
    <property type="match status" value="1"/>
</dbReference>
<dbReference type="Pfam" id="PF00126">
    <property type="entry name" value="HTH_1"/>
    <property type="match status" value="1"/>
</dbReference>
<keyword evidence="4" id="KW-0010">Activator</keyword>
<organism evidence="9 10">
    <name type="scientific">Mycolicibacterium hodleri</name>
    <dbReference type="NCBI Taxonomy" id="49897"/>
    <lineage>
        <taxon>Bacteria</taxon>
        <taxon>Bacillati</taxon>
        <taxon>Actinomycetota</taxon>
        <taxon>Actinomycetes</taxon>
        <taxon>Mycobacteriales</taxon>
        <taxon>Mycobacteriaceae</taxon>
        <taxon>Mycolicibacterium</taxon>
    </lineage>
</organism>
<dbReference type="EMBL" id="VIFX01000006">
    <property type="protein sequence ID" value="TQR87524.1"/>
    <property type="molecule type" value="Genomic_DNA"/>
</dbReference>
<dbReference type="PANTHER" id="PTHR30346:SF0">
    <property type="entry name" value="HCA OPERON TRANSCRIPTIONAL ACTIVATOR HCAR"/>
    <property type="match status" value="1"/>
</dbReference>
<keyword evidence="2" id="KW-0805">Transcription regulation</keyword>
<dbReference type="RefSeq" id="WP_142551381.1">
    <property type="nucleotide sequence ID" value="NZ_VIFX01000006.1"/>
</dbReference>
<accession>A0A544W5K5</accession>
<evidence type="ECO:0000256" key="6">
    <source>
        <dbReference type="ARBA" id="ARBA00040885"/>
    </source>
</evidence>
<gene>
    <name evidence="9" type="ORF">D8S82_07065</name>
</gene>
<dbReference type="Gene3D" id="3.40.190.10">
    <property type="entry name" value="Periplasmic binding protein-like II"/>
    <property type="match status" value="2"/>
</dbReference>